<feature type="compositionally biased region" description="Polar residues" evidence="1">
    <location>
        <begin position="137"/>
        <end position="148"/>
    </location>
</feature>
<gene>
    <name evidence="2" type="ORF">BLNAU_8441</name>
</gene>
<organism evidence="2 3">
    <name type="scientific">Blattamonas nauphoetae</name>
    <dbReference type="NCBI Taxonomy" id="2049346"/>
    <lineage>
        <taxon>Eukaryota</taxon>
        <taxon>Metamonada</taxon>
        <taxon>Preaxostyla</taxon>
        <taxon>Oxymonadida</taxon>
        <taxon>Blattamonas</taxon>
    </lineage>
</organism>
<feature type="region of interest" description="Disordered" evidence="1">
    <location>
        <begin position="137"/>
        <end position="166"/>
    </location>
</feature>
<evidence type="ECO:0000313" key="2">
    <source>
        <dbReference type="EMBL" id="KAK2956601.1"/>
    </source>
</evidence>
<evidence type="ECO:0000313" key="3">
    <source>
        <dbReference type="Proteomes" id="UP001281761"/>
    </source>
</evidence>
<protein>
    <submittedName>
        <fullName evidence="2">Uncharacterized protein</fullName>
    </submittedName>
</protein>
<evidence type="ECO:0000256" key="1">
    <source>
        <dbReference type="SAM" id="MobiDB-lite"/>
    </source>
</evidence>
<dbReference type="EMBL" id="JARBJD010000054">
    <property type="protein sequence ID" value="KAK2956601.1"/>
    <property type="molecule type" value="Genomic_DNA"/>
</dbReference>
<keyword evidence="3" id="KW-1185">Reference proteome</keyword>
<name>A0ABQ9XYR7_9EUKA</name>
<accession>A0ABQ9XYR7</accession>
<proteinExistence type="predicted"/>
<comment type="caution">
    <text evidence="2">The sequence shown here is derived from an EMBL/GenBank/DDBJ whole genome shotgun (WGS) entry which is preliminary data.</text>
</comment>
<dbReference type="Proteomes" id="UP001281761">
    <property type="component" value="Unassembled WGS sequence"/>
</dbReference>
<reference evidence="2 3" key="1">
    <citation type="journal article" date="2022" name="bioRxiv">
        <title>Genomics of Preaxostyla Flagellates Illuminates Evolutionary Transitions and the Path Towards Mitochondrial Loss.</title>
        <authorList>
            <person name="Novak L.V.F."/>
            <person name="Treitli S.C."/>
            <person name="Pyrih J."/>
            <person name="Halakuc P."/>
            <person name="Pipaliya S.V."/>
            <person name="Vacek V."/>
            <person name="Brzon O."/>
            <person name="Soukal P."/>
            <person name="Eme L."/>
            <person name="Dacks J.B."/>
            <person name="Karnkowska A."/>
            <person name="Elias M."/>
            <person name="Hampl V."/>
        </authorList>
    </citation>
    <scope>NUCLEOTIDE SEQUENCE [LARGE SCALE GENOMIC DNA]</scope>
    <source>
        <strain evidence="2">NAU3</strain>
        <tissue evidence="2">Gut</tissue>
    </source>
</reference>
<sequence length="271" mass="31676">MEDLLSRNQNELYYSYSANTTPKHISPAVSPPPPSLTFEDHVKQLEQEKRHRMLEKRRAHDLKLKERQVQLQEKKHTEFLHFMTDIQDEAKVLIPEVTSVVQKSERKSRQHQIDQFNRWNTSVYSPIQTTILQEVYHNPQSQSQSDNPILSRPKRRSQSENSRPIKFVKYRLPPIDSDPFTIQEHTDAKEREEMNQILKRVAIIPKTSIALSPPTVRHSPQRHNQTAQSVDYRGRTPPGLRHSFVVAPPVPTPRRVSPNKHAYFHPSAQMK</sequence>
<feature type="region of interest" description="Disordered" evidence="1">
    <location>
        <begin position="249"/>
        <end position="271"/>
    </location>
</feature>
<feature type="region of interest" description="Disordered" evidence="1">
    <location>
        <begin position="211"/>
        <end position="235"/>
    </location>
</feature>